<evidence type="ECO:0000259" key="4">
    <source>
        <dbReference type="PROSITE" id="PS50072"/>
    </source>
</evidence>
<dbReference type="OMA" id="VKPYWAP"/>
<evidence type="ECO:0000313" key="5">
    <source>
        <dbReference type="EMBL" id="EED93695.1"/>
    </source>
</evidence>
<dbReference type="Pfam" id="PF00160">
    <property type="entry name" value="Pro_isomerase"/>
    <property type="match status" value="1"/>
</dbReference>
<evidence type="ECO:0000313" key="6">
    <source>
        <dbReference type="Proteomes" id="UP000001449"/>
    </source>
</evidence>
<dbReference type="InParanoid" id="B8BXF1"/>
<comment type="subcellular location">
    <subcellularLocation>
        <location evidence="1">Nucleus</location>
    </subcellularLocation>
</comment>
<keyword evidence="2" id="KW-0539">Nucleus</keyword>
<protein>
    <recommendedName>
        <fullName evidence="4">PPIase cyclophilin-type domain-containing protein</fullName>
    </recommendedName>
</protein>
<dbReference type="PaxDb" id="35128-Thaps21689"/>
<accession>B8BXF1</accession>
<organism evidence="5 6">
    <name type="scientific">Thalassiosira pseudonana</name>
    <name type="common">Marine diatom</name>
    <name type="synonym">Cyclotella nana</name>
    <dbReference type="NCBI Taxonomy" id="35128"/>
    <lineage>
        <taxon>Eukaryota</taxon>
        <taxon>Sar</taxon>
        <taxon>Stramenopiles</taxon>
        <taxon>Ochrophyta</taxon>
        <taxon>Bacillariophyta</taxon>
        <taxon>Coscinodiscophyceae</taxon>
        <taxon>Thalassiosirophycidae</taxon>
        <taxon>Thalassiosirales</taxon>
        <taxon>Thalassiosiraceae</taxon>
        <taxon>Thalassiosira</taxon>
    </lineage>
</organism>
<dbReference type="GO" id="GO:0003755">
    <property type="term" value="F:peptidyl-prolyl cis-trans isomerase activity"/>
    <property type="evidence" value="ECO:0007669"/>
    <property type="project" value="InterPro"/>
</dbReference>
<dbReference type="Proteomes" id="UP000001449">
    <property type="component" value="Chromosome 3"/>
</dbReference>
<dbReference type="EMBL" id="CM000640">
    <property type="protein sequence ID" value="EED93695.1"/>
    <property type="molecule type" value="Genomic_DNA"/>
</dbReference>
<evidence type="ECO:0000256" key="2">
    <source>
        <dbReference type="ARBA" id="ARBA00023242"/>
    </source>
</evidence>
<name>B8BXF1_THAPS</name>
<dbReference type="KEGG" id="tps:THAPSDRAFT_21689"/>
<dbReference type="GO" id="GO:0006457">
    <property type="term" value="P:protein folding"/>
    <property type="evidence" value="ECO:0000318"/>
    <property type="project" value="GO_Central"/>
</dbReference>
<dbReference type="GeneID" id="7444715"/>
<dbReference type="PANTHER" id="PTHR45625">
    <property type="entry name" value="PEPTIDYL-PROLYL CIS-TRANS ISOMERASE-RELATED"/>
    <property type="match status" value="1"/>
</dbReference>
<proteinExistence type="predicted"/>
<dbReference type="InterPro" id="IPR044666">
    <property type="entry name" value="Cyclophilin_A-like"/>
</dbReference>
<dbReference type="GO" id="GO:0071013">
    <property type="term" value="C:catalytic step 2 spliceosome"/>
    <property type="evidence" value="ECO:0000318"/>
    <property type="project" value="GO_Central"/>
</dbReference>
<dbReference type="PROSITE" id="PS50072">
    <property type="entry name" value="CSA_PPIASE_2"/>
    <property type="match status" value="1"/>
</dbReference>
<reference evidence="5 6" key="2">
    <citation type="journal article" date="2008" name="Nature">
        <title>The Phaeodactylum genome reveals the evolutionary history of diatom genomes.</title>
        <authorList>
            <person name="Bowler C."/>
            <person name="Allen A.E."/>
            <person name="Badger J.H."/>
            <person name="Grimwood J."/>
            <person name="Jabbari K."/>
            <person name="Kuo A."/>
            <person name="Maheswari U."/>
            <person name="Martens C."/>
            <person name="Maumus F."/>
            <person name="Otillar R.P."/>
            <person name="Rayko E."/>
            <person name="Salamov A."/>
            <person name="Vandepoele K."/>
            <person name="Beszteri B."/>
            <person name="Gruber A."/>
            <person name="Heijde M."/>
            <person name="Katinka M."/>
            <person name="Mock T."/>
            <person name="Valentin K."/>
            <person name="Verret F."/>
            <person name="Berges J.A."/>
            <person name="Brownlee C."/>
            <person name="Cadoret J.P."/>
            <person name="Chiovitti A."/>
            <person name="Choi C.J."/>
            <person name="Coesel S."/>
            <person name="De Martino A."/>
            <person name="Detter J.C."/>
            <person name="Durkin C."/>
            <person name="Falciatore A."/>
            <person name="Fournet J."/>
            <person name="Haruta M."/>
            <person name="Huysman M.J."/>
            <person name="Jenkins B.D."/>
            <person name="Jiroutova K."/>
            <person name="Jorgensen R.E."/>
            <person name="Joubert Y."/>
            <person name="Kaplan A."/>
            <person name="Kroger N."/>
            <person name="Kroth P.G."/>
            <person name="La Roche J."/>
            <person name="Lindquist E."/>
            <person name="Lommer M."/>
            <person name="Martin-Jezequel V."/>
            <person name="Lopez P.J."/>
            <person name="Lucas S."/>
            <person name="Mangogna M."/>
            <person name="McGinnis K."/>
            <person name="Medlin L.K."/>
            <person name="Montsant A."/>
            <person name="Oudot-Le Secq M.P."/>
            <person name="Napoli C."/>
            <person name="Obornik M."/>
            <person name="Parker M.S."/>
            <person name="Petit J.L."/>
            <person name="Porcel B.M."/>
            <person name="Poulsen N."/>
            <person name="Robison M."/>
            <person name="Rychlewski L."/>
            <person name="Rynearson T.A."/>
            <person name="Schmutz J."/>
            <person name="Shapiro H."/>
            <person name="Siaut M."/>
            <person name="Stanley M."/>
            <person name="Sussman M.R."/>
            <person name="Taylor A.R."/>
            <person name="Vardi A."/>
            <person name="von Dassow P."/>
            <person name="Vyverman W."/>
            <person name="Willis A."/>
            <person name="Wyrwicz L.S."/>
            <person name="Rokhsar D.S."/>
            <person name="Weissenbach J."/>
            <person name="Armbrust E.V."/>
            <person name="Green B.R."/>
            <person name="Van de Peer Y."/>
            <person name="Grigoriev I.V."/>
        </authorList>
    </citation>
    <scope>NUCLEOTIDE SEQUENCE [LARGE SCALE GENOMIC DNA]</scope>
    <source>
        <strain evidence="5 6">CCMP1335</strain>
    </source>
</reference>
<evidence type="ECO:0000256" key="1">
    <source>
        <dbReference type="ARBA" id="ARBA00004123"/>
    </source>
</evidence>
<keyword evidence="3" id="KW-0732">Signal</keyword>
<dbReference type="InterPro" id="IPR002130">
    <property type="entry name" value="Cyclophilin-type_PPIase_dom"/>
</dbReference>
<reference evidence="5 6" key="1">
    <citation type="journal article" date="2004" name="Science">
        <title>The genome of the diatom Thalassiosira pseudonana: ecology, evolution, and metabolism.</title>
        <authorList>
            <person name="Armbrust E.V."/>
            <person name="Berges J.A."/>
            <person name="Bowler C."/>
            <person name="Green B.R."/>
            <person name="Martinez D."/>
            <person name="Putnam N.H."/>
            <person name="Zhou S."/>
            <person name="Allen A.E."/>
            <person name="Apt K.E."/>
            <person name="Bechner M."/>
            <person name="Brzezinski M.A."/>
            <person name="Chaal B.K."/>
            <person name="Chiovitti A."/>
            <person name="Davis A.K."/>
            <person name="Demarest M.S."/>
            <person name="Detter J.C."/>
            <person name="Glavina T."/>
            <person name="Goodstein D."/>
            <person name="Hadi M.Z."/>
            <person name="Hellsten U."/>
            <person name="Hildebrand M."/>
            <person name="Jenkins B.D."/>
            <person name="Jurka J."/>
            <person name="Kapitonov V.V."/>
            <person name="Kroger N."/>
            <person name="Lau W.W."/>
            <person name="Lane T.W."/>
            <person name="Larimer F.W."/>
            <person name="Lippmeier J.C."/>
            <person name="Lucas S."/>
            <person name="Medina M."/>
            <person name="Montsant A."/>
            <person name="Obornik M."/>
            <person name="Parker M.S."/>
            <person name="Palenik B."/>
            <person name="Pazour G.J."/>
            <person name="Richardson P.M."/>
            <person name="Rynearson T.A."/>
            <person name="Saito M.A."/>
            <person name="Schwartz D.C."/>
            <person name="Thamatrakoln K."/>
            <person name="Valentin K."/>
            <person name="Vardi A."/>
            <person name="Wilkerson F.P."/>
            <person name="Rokhsar D.S."/>
        </authorList>
    </citation>
    <scope>NUCLEOTIDE SEQUENCE [LARGE SCALE GENOMIC DNA]</scope>
    <source>
        <strain evidence="5 6">CCMP1335</strain>
    </source>
</reference>
<dbReference type="SUPFAM" id="SSF50891">
    <property type="entry name" value="Cyclophilin-like"/>
    <property type="match status" value="1"/>
</dbReference>
<evidence type="ECO:0000256" key="3">
    <source>
        <dbReference type="SAM" id="SignalP"/>
    </source>
</evidence>
<dbReference type="RefSeq" id="XP_002288259.1">
    <property type="nucleotide sequence ID" value="XM_002288223.1"/>
</dbReference>
<feature type="chain" id="PRO_5002869121" description="PPIase cyclophilin-type domain-containing protein" evidence="3">
    <location>
        <begin position="23"/>
        <end position="314"/>
    </location>
</feature>
<feature type="domain" description="PPIase cyclophilin-type" evidence="4">
    <location>
        <begin position="141"/>
        <end position="263"/>
    </location>
</feature>
<dbReference type="PANTHER" id="PTHR45625:SF6">
    <property type="entry name" value="SPLICEOSOME-ASSOCIATED PROTEIN CWC27 HOMOLOG"/>
    <property type="match status" value="1"/>
</dbReference>
<dbReference type="Gene3D" id="2.40.100.10">
    <property type="entry name" value="Cyclophilin-like"/>
    <property type="match status" value="1"/>
</dbReference>
<sequence length="314" mass="35030">MMHRSSLLCVALFLSTTGNVLADLQAMRVAFVNEDPKATIELLWVNHDVEDGHPGRKVHEATIPPRGGAHHSNTFVGHEFSYELNGETHYVTPPRPTVGGDSDQVVVLAGSGEGVRVKCGISVNSQSGTDELNILVKPYWAPRGAIRFLELVRSGYYDGVAFNRAVPQFLIQFGIGASYEMRTAMRENSIYDDKNEEIRFQPGYVSFAGSGPHSRTTEIFFVQPDTPRHQQDYFGQNSWETPFAYVENVDVLSKIYSGYGDMPPWGEGPDPNRIYNIDGYSDYLPVNFPKLDYIDRCIIVDEVGLGEGYSEGEF</sequence>
<dbReference type="eggNOG" id="ENOG502SF18">
    <property type="taxonomic scope" value="Eukaryota"/>
</dbReference>
<dbReference type="AlphaFoldDB" id="B8BXF1"/>
<dbReference type="STRING" id="35128.B8BXF1"/>
<dbReference type="HOGENOM" id="CLU_887079_0_0_1"/>
<dbReference type="InterPro" id="IPR029000">
    <property type="entry name" value="Cyclophilin-like_dom_sf"/>
</dbReference>
<gene>
    <name evidence="5" type="ORF">THAPSDRAFT_21689</name>
</gene>
<feature type="signal peptide" evidence="3">
    <location>
        <begin position="1"/>
        <end position="22"/>
    </location>
</feature>
<keyword evidence="6" id="KW-1185">Reference proteome</keyword>